<evidence type="ECO:0000313" key="9">
    <source>
        <dbReference type="Proteomes" id="UP001152607"/>
    </source>
</evidence>
<keyword evidence="5 6" id="KW-0472">Membrane</keyword>
<feature type="transmembrane region" description="Helical" evidence="6">
    <location>
        <begin position="81"/>
        <end position="104"/>
    </location>
</feature>
<feature type="transmembrane region" description="Helical" evidence="6">
    <location>
        <begin position="55"/>
        <end position="75"/>
    </location>
</feature>
<comment type="subcellular location">
    <subcellularLocation>
        <location evidence="1">Membrane</location>
        <topology evidence="1">Multi-pass membrane protein</topology>
    </subcellularLocation>
</comment>
<comment type="similarity">
    <text evidence="2">Belongs to the amino acid/polyamine transporter 2 family.</text>
</comment>
<feature type="transmembrane region" description="Helical" evidence="6">
    <location>
        <begin position="378"/>
        <end position="403"/>
    </location>
</feature>
<evidence type="ECO:0000313" key="8">
    <source>
        <dbReference type="EMBL" id="CAI6338178.1"/>
    </source>
</evidence>
<evidence type="ECO:0000256" key="3">
    <source>
        <dbReference type="ARBA" id="ARBA00022692"/>
    </source>
</evidence>
<feature type="transmembrane region" description="Helical" evidence="6">
    <location>
        <begin position="189"/>
        <end position="213"/>
    </location>
</feature>
<evidence type="ECO:0000256" key="4">
    <source>
        <dbReference type="ARBA" id="ARBA00022989"/>
    </source>
</evidence>
<dbReference type="InterPro" id="IPR013057">
    <property type="entry name" value="AA_transpt_TM"/>
</dbReference>
<keyword evidence="4 6" id="KW-1133">Transmembrane helix</keyword>
<protein>
    <recommendedName>
        <fullName evidence="7">Amino acid transporter transmembrane domain-containing protein</fullName>
    </recommendedName>
</protein>
<dbReference type="AlphaFoldDB" id="A0A9W4XNM7"/>
<sequence>MEPDITIPEALPLDQRGEKNVKSSTPGGENMFKPWETGSDDVGALSDIEYKTCEWWHTGIIMIAEIISLGVLALPQALASIGLLPGILLIVGLGLITTYTGYLIGQFKIAYPAMQSFADCGELIAGRVGREVMAFCQVLILLFIMAAHVLSFGIAMNVMTEHSQCTVVFTTIGMVVSFLLCLPRTLKNVSYVSILSCISILVAVIVSMVAIAIRKQDMGNVVAVQPNVPLLKGIGPVMNIVLAYAGHVTFFTLTSELRDPREFTKSLVFMNSFAICFYLVMSVTIYYYAGPNVASPALGSAPPLVAKIAYGIALPTIVVAGVINGSVACKYVYFRLWAGTDVVYRNSAKSLGSWVAICAGAWVCAWAVAEAIPNFNLLLGLIAALFGSWYSYTLPPVLFLYQYRGHLFDTKTRSAFTILNISISLLGLVICIMGMWSSSVELSRGSGGRPFSCAA</sequence>
<dbReference type="PANTHER" id="PTHR22950">
    <property type="entry name" value="AMINO ACID TRANSPORTER"/>
    <property type="match status" value="1"/>
</dbReference>
<feature type="transmembrane region" description="Helical" evidence="6">
    <location>
        <begin position="415"/>
        <end position="436"/>
    </location>
</feature>
<dbReference type="GO" id="GO:0015179">
    <property type="term" value="F:L-amino acid transmembrane transporter activity"/>
    <property type="evidence" value="ECO:0007669"/>
    <property type="project" value="TreeGrafter"/>
</dbReference>
<dbReference type="PANTHER" id="PTHR22950:SF668">
    <property type="entry name" value="AMINO ACID TRANSPORTER (EUROFUNG)"/>
    <property type="match status" value="1"/>
</dbReference>
<name>A0A9W4XNM7_9PLEO</name>
<dbReference type="Proteomes" id="UP001152607">
    <property type="component" value="Unassembled WGS sequence"/>
</dbReference>
<dbReference type="EMBL" id="CAOQHR010000008">
    <property type="protein sequence ID" value="CAI6338178.1"/>
    <property type="molecule type" value="Genomic_DNA"/>
</dbReference>
<evidence type="ECO:0000256" key="2">
    <source>
        <dbReference type="ARBA" id="ARBA00008066"/>
    </source>
</evidence>
<feature type="transmembrane region" description="Helical" evidence="6">
    <location>
        <begin position="354"/>
        <end position="372"/>
    </location>
</feature>
<keyword evidence="3 6" id="KW-0812">Transmembrane</keyword>
<feature type="transmembrane region" description="Helical" evidence="6">
    <location>
        <begin position="266"/>
        <end position="288"/>
    </location>
</feature>
<keyword evidence="9" id="KW-1185">Reference proteome</keyword>
<evidence type="ECO:0000256" key="1">
    <source>
        <dbReference type="ARBA" id="ARBA00004141"/>
    </source>
</evidence>
<dbReference type="Gene3D" id="1.20.1740.10">
    <property type="entry name" value="Amino acid/polyamine transporter I"/>
    <property type="match status" value="1"/>
</dbReference>
<feature type="domain" description="Amino acid transporter transmembrane" evidence="7">
    <location>
        <begin position="53"/>
        <end position="437"/>
    </location>
</feature>
<feature type="transmembrane region" description="Helical" evidence="6">
    <location>
        <begin position="166"/>
        <end position="182"/>
    </location>
</feature>
<proteinExistence type="inferred from homology"/>
<accession>A0A9W4XNM7</accession>
<feature type="transmembrane region" description="Helical" evidence="6">
    <location>
        <begin position="132"/>
        <end position="154"/>
    </location>
</feature>
<feature type="transmembrane region" description="Helical" evidence="6">
    <location>
        <begin position="308"/>
        <end position="333"/>
    </location>
</feature>
<gene>
    <name evidence="8" type="ORF">PDIGIT_LOCUS11304</name>
</gene>
<dbReference type="Pfam" id="PF01490">
    <property type="entry name" value="Aa_trans"/>
    <property type="match status" value="1"/>
</dbReference>
<feature type="transmembrane region" description="Helical" evidence="6">
    <location>
        <begin position="233"/>
        <end position="254"/>
    </location>
</feature>
<evidence type="ECO:0000256" key="5">
    <source>
        <dbReference type="ARBA" id="ARBA00023136"/>
    </source>
</evidence>
<evidence type="ECO:0000256" key="6">
    <source>
        <dbReference type="SAM" id="Phobius"/>
    </source>
</evidence>
<evidence type="ECO:0000259" key="7">
    <source>
        <dbReference type="Pfam" id="PF01490"/>
    </source>
</evidence>
<reference evidence="8" key="1">
    <citation type="submission" date="2023-01" db="EMBL/GenBank/DDBJ databases">
        <authorList>
            <person name="Van Ghelder C."/>
            <person name="Rancurel C."/>
        </authorList>
    </citation>
    <scope>NUCLEOTIDE SEQUENCE</scope>
    <source>
        <strain evidence="8">CNCM I-4278</strain>
    </source>
</reference>
<dbReference type="OrthoDB" id="294730at2759"/>
<comment type="caution">
    <text evidence="8">The sequence shown here is derived from an EMBL/GenBank/DDBJ whole genome shotgun (WGS) entry which is preliminary data.</text>
</comment>
<dbReference type="GO" id="GO:0016020">
    <property type="term" value="C:membrane"/>
    <property type="evidence" value="ECO:0007669"/>
    <property type="project" value="UniProtKB-SubCell"/>
</dbReference>
<organism evidence="8 9">
    <name type="scientific">Periconia digitata</name>
    <dbReference type="NCBI Taxonomy" id="1303443"/>
    <lineage>
        <taxon>Eukaryota</taxon>
        <taxon>Fungi</taxon>
        <taxon>Dikarya</taxon>
        <taxon>Ascomycota</taxon>
        <taxon>Pezizomycotina</taxon>
        <taxon>Dothideomycetes</taxon>
        <taxon>Pleosporomycetidae</taxon>
        <taxon>Pleosporales</taxon>
        <taxon>Massarineae</taxon>
        <taxon>Periconiaceae</taxon>
        <taxon>Periconia</taxon>
    </lineage>
</organism>
<dbReference type="FunFam" id="1.20.1740.10:FF:000039">
    <property type="entry name" value="Neutral amino acid transporter (Eurofung)"/>
    <property type="match status" value="1"/>
</dbReference>